<gene>
    <name evidence="2" type="ORF">GQ43DRAFT_464956</name>
</gene>
<reference evidence="2" key="1">
    <citation type="journal article" date="2020" name="Stud. Mycol.">
        <title>101 Dothideomycetes genomes: a test case for predicting lifestyles and emergence of pathogens.</title>
        <authorList>
            <person name="Haridas S."/>
            <person name="Albert R."/>
            <person name="Binder M."/>
            <person name="Bloem J."/>
            <person name="Labutti K."/>
            <person name="Salamov A."/>
            <person name="Andreopoulos B."/>
            <person name="Baker S."/>
            <person name="Barry K."/>
            <person name="Bills G."/>
            <person name="Bluhm B."/>
            <person name="Cannon C."/>
            <person name="Castanera R."/>
            <person name="Culley D."/>
            <person name="Daum C."/>
            <person name="Ezra D."/>
            <person name="Gonzalez J."/>
            <person name="Henrissat B."/>
            <person name="Kuo A."/>
            <person name="Liang C."/>
            <person name="Lipzen A."/>
            <person name="Lutzoni F."/>
            <person name="Magnuson J."/>
            <person name="Mondo S."/>
            <person name="Nolan M."/>
            <person name="Ohm R."/>
            <person name="Pangilinan J."/>
            <person name="Park H.-J."/>
            <person name="Ramirez L."/>
            <person name="Alfaro M."/>
            <person name="Sun H."/>
            <person name="Tritt A."/>
            <person name="Yoshinaga Y."/>
            <person name="Zwiers L.-H."/>
            <person name="Turgeon B."/>
            <person name="Goodwin S."/>
            <person name="Spatafora J."/>
            <person name="Crous P."/>
            <person name="Grigoriev I."/>
        </authorList>
    </citation>
    <scope>NUCLEOTIDE SEQUENCE</scope>
    <source>
        <strain evidence="2">ATCC 74209</strain>
    </source>
</reference>
<sequence length="354" mass="39443">MSSLSESSPSTSTPTLVTTATTSVSKPSSSVCTPNTSPPSSPTFNIGRPTFYLDDQEENAVSVNPCALLAIPSETNGALLNEREQGIRTRFKTVQKSAATVAQKAAFVDVGRILGEVSEKLVDQVNQACEGYDVVEMYNTVQSKIPNMELSDKRQLERLFDRMTDRVQSLWPRSLRAPGLRGGAGEVSQAKFVWIMGRNARHALVKERICDGVFAMASRPNIKWQEDMKMALRKHYTAIKEGRSFDELTSMIPLWIPLVDKNVWGLVLKEKEIDEPESLIPIFEIPTQEGWVSVCEYTGGTSTGHEDYRWETEEEEWENMDDESEDPSFGEDSAQCAEDAKVDEDGFVEVSLNP</sequence>
<evidence type="ECO:0000313" key="2">
    <source>
        <dbReference type="EMBL" id="KAF2199261.1"/>
    </source>
</evidence>
<organism evidence="2 3">
    <name type="scientific">Delitschia confertaspora ATCC 74209</name>
    <dbReference type="NCBI Taxonomy" id="1513339"/>
    <lineage>
        <taxon>Eukaryota</taxon>
        <taxon>Fungi</taxon>
        <taxon>Dikarya</taxon>
        <taxon>Ascomycota</taxon>
        <taxon>Pezizomycotina</taxon>
        <taxon>Dothideomycetes</taxon>
        <taxon>Pleosporomycetidae</taxon>
        <taxon>Pleosporales</taxon>
        <taxon>Delitschiaceae</taxon>
        <taxon>Delitschia</taxon>
    </lineage>
</organism>
<comment type="caution">
    <text evidence="2">The sequence shown here is derived from an EMBL/GenBank/DDBJ whole genome shotgun (WGS) entry which is preliminary data.</text>
</comment>
<accession>A0A9P4JH14</accession>
<proteinExistence type="predicted"/>
<feature type="compositionally biased region" description="Acidic residues" evidence="1">
    <location>
        <begin position="312"/>
        <end position="329"/>
    </location>
</feature>
<name>A0A9P4JH14_9PLEO</name>
<feature type="region of interest" description="Disordered" evidence="1">
    <location>
        <begin position="301"/>
        <end position="354"/>
    </location>
</feature>
<dbReference type="AlphaFoldDB" id="A0A9P4JH14"/>
<dbReference type="OrthoDB" id="3790813at2759"/>
<keyword evidence="3" id="KW-1185">Reference proteome</keyword>
<protein>
    <submittedName>
        <fullName evidence="2">Uncharacterized protein</fullName>
    </submittedName>
</protein>
<feature type="region of interest" description="Disordered" evidence="1">
    <location>
        <begin position="1"/>
        <end position="47"/>
    </location>
</feature>
<feature type="compositionally biased region" description="Low complexity" evidence="1">
    <location>
        <begin position="1"/>
        <end position="35"/>
    </location>
</feature>
<dbReference type="EMBL" id="ML994086">
    <property type="protein sequence ID" value="KAF2199261.1"/>
    <property type="molecule type" value="Genomic_DNA"/>
</dbReference>
<evidence type="ECO:0000313" key="3">
    <source>
        <dbReference type="Proteomes" id="UP000799536"/>
    </source>
</evidence>
<dbReference type="Proteomes" id="UP000799536">
    <property type="component" value="Unassembled WGS sequence"/>
</dbReference>
<evidence type="ECO:0000256" key="1">
    <source>
        <dbReference type="SAM" id="MobiDB-lite"/>
    </source>
</evidence>